<keyword evidence="3" id="KW-0804">Transcription</keyword>
<evidence type="ECO:0000259" key="4">
    <source>
        <dbReference type="PROSITE" id="PS50949"/>
    </source>
</evidence>
<protein>
    <submittedName>
        <fullName evidence="5">FCD domain-containing protein</fullName>
    </submittedName>
</protein>
<keyword evidence="1" id="KW-0805">Transcription regulation</keyword>
<dbReference type="GO" id="GO:0003677">
    <property type="term" value="F:DNA binding"/>
    <property type="evidence" value="ECO:0007669"/>
    <property type="project" value="UniProtKB-KW"/>
</dbReference>
<dbReference type="AlphaFoldDB" id="A0A6N7Z0R9"/>
<dbReference type="EMBL" id="WMBA01000004">
    <property type="protein sequence ID" value="MTD53200.1"/>
    <property type="molecule type" value="Genomic_DNA"/>
</dbReference>
<gene>
    <name evidence="5" type="ORF">GKO32_04290</name>
</gene>
<comment type="caution">
    <text evidence="5">The sequence shown here is derived from an EMBL/GenBank/DDBJ whole genome shotgun (WGS) entry which is preliminary data.</text>
</comment>
<dbReference type="Gene3D" id="1.10.10.10">
    <property type="entry name" value="Winged helix-like DNA-binding domain superfamily/Winged helix DNA-binding domain"/>
    <property type="match status" value="1"/>
</dbReference>
<dbReference type="PANTHER" id="PTHR43537">
    <property type="entry name" value="TRANSCRIPTIONAL REGULATOR, GNTR FAMILY"/>
    <property type="match status" value="1"/>
</dbReference>
<organism evidence="5 6">
    <name type="scientific">Amycolatopsis pithecellobii</name>
    <dbReference type="NCBI Taxonomy" id="664692"/>
    <lineage>
        <taxon>Bacteria</taxon>
        <taxon>Bacillati</taxon>
        <taxon>Actinomycetota</taxon>
        <taxon>Actinomycetes</taxon>
        <taxon>Pseudonocardiales</taxon>
        <taxon>Pseudonocardiaceae</taxon>
        <taxon>Amycolatopsis</taxon>
    </lineage>
</organism>
<keyword evidence="2" id="KW-0238">DNA-binding</keyword>
<dbReference type="InterPro" id="IPR036388">
    <property type="entry name" value="WH-like_DNA-bd_sf"/>
</dbReference>
<dbReference type="SMART" id="SM00895">
    <property type="entry name" value="FCD"/>
    <property type="match status" value="1"/>
</dbReference>
<name>A0A6N7Z0R9_9PSEU</name>
<evidence type="ECO:0000256" key="2">
    <source>
        <dbReference type="ARBA" id="ARBA00023125"/>
    </source>
</evidence>
<dbReference type="InterPro" id="IPR036390">
    <property type="entry name" value="WH_DNA-bd_sf"/>
</dbReference>
<dbReference type="PANTHER" id="PTHR43537:SF45">
    <property type="entry name" value="GNTR FAMILY REGULATORY PROTEIN"/>
    <property type="match status" value="1"/>
</dbReference>
<dbReference type="Gene3D" id="1.20.120.530">
    <property type="entry name" value="GntR ligand-binding domain-like"/>
    <property type="match status" value="1"/>
</dbReference>
<dbReference type="Pfam" id="PF07729">
    <property type="entry name" value="FCD"/>
    <property type="match status" value="1"/>
</dbReference>
<sequence>MAARVKAVSVVDAIAEDLRRAVLSGELPAGTPLTEGEVANRYEVARPTGKAAVEQLVHDGLLTRDNHRSARVVTLGPADVRDIYRTRAHLESEALRRLARTRAEVPAARAANAEIAGLVEGSALDVVGPDMRFHAALVDALGSPRTSRMYRSLVTEATMCMAQVQGRHLLETTLIVAEHQQLLDLVAAGDEAGAVALLEQHLGRARERLVGAIGGVPGPEA</sequence>
<dbReference type="InterPro" id="IPR000524">
    <property type="entry name" value="Tscrpt_reg_HTH_GntR"/>
</dbReference>
<proteinExistence type="predicted"/>
<feature type="domain" description="HTH gntR-type" evidence="4">
    <location>
        <begin position="8"/>
        <end position="75"/>
    </location>
</feature>
<keyword evidence="6" id="KW-1185">Reference proteome</keyword>
<dbReference type="SUPFAM" id="SSF46785">
    <property type="entry name" value="Winged helix' DNA-binding domain"/>
    <property type="match status" value="1"/>
</dbReference>
<dbReference type="InterPro" id="IPR011711">
    <property type="entry name" value="GntR_C"/>
</dbReference>
<dbReference type="InterPro" id="IPR008920">
    <property type="entry name" value="TF_FadR/GntR_C"/>
</dbReference>
<evidence type="ECO:0000256" key="3">
    <source>
        <dbReference type="ARBA" id="ARBA00023163"/>
    </source>
</evidence>
<dbReference type="RefSeq" id="WP_154755445.1">
    <property type="nucleotide sequence ID" value="NZ_WMBA01000004.1"/>
</dbReference>
<dbReference type="PROSITE" id="PS50949">
    <property type="entry name" value="HTH_GNTR"/>
    <property type="match status" value="1"/>
</dbReference>
<evidence type="ECO:0000313" key="6">
    <source>
        <dbReference type="Proteomes" id="UP000440096"/>
    </source>
</evidence>
<evidence type="ECO:0000256" key="1">
    <source>
        <dbReference type="ARBA" id="ARBA00023015"/>
    </source>
</evidence>
<evidence type="ECO:0000313" key="5">
    <source>
        <dbReference type="EMBL" id="MTD53200.1"/>
    </source>
</evidence>
<dbReference type="GO" id="GO:0003700">
    <property type="term" value="F:DNA-binding transcription factor activity"/>
    <property type="evidence" value="ECO:0007669"/>
    <property type="project" value="InterPro"/>
</dbReference>
<reference evidence="5 6" key="1">
    <citation type="submission" date="2019-11" db="EMBL/GenBank/DDBJ databases">
        <title>Draft genome of Amycolatopsis RM579.</title>
        <authorList>
            <person name="Duangmal K."/>
            <person name="Mingma R."/>
        </authorList>
    </citation>
    <scope>NUCLEOTIDE SEQUENCE [LARGE SCALE GENOMIC DNA]</scope>
    <source>
        <strain evidence="5 6">RM579</strain>
    </source>
</reference>
<accession>A0A6N7Z0R9</accession>
<dbReference type="OrthoDB" id="5182935at2"/>
<dbReference type="Pfam" id="PF00392">
    <property type="entry name" value="GntR"/>
    <property type="match status" value="1"/>
</dbReference>
<dbReference type="Proteomes" id="UP000440096">
    <property type="component" value="Unassembled WGS sequence"/>
</dbReference>
<dbReference type="SUPFAM" id="SSF48008">
    <property type="entry name" value="GntR ligand-binding domain-like"/>
    <property type="match status" value="1"/>
</dbReference>
<dbReference type="SMART" id="SM00345">
    <property type="entry name" value="HTH_GNTR"/>
    <property type="match status" value="1"/>
</dbReference>